<reference evidence="2 3" key="1">
    <citation type="journal article" date="2016" name="Arch. Microbiol.">
        <title>Streptomyces zhihengii sp. nov., isolated from rhizospheric soil of Psammosilene tunicoides.</title>
        <authorList>
            <person name="Huang M.J."/>
            <person name="Fei J.J."/>
            <person name="Salam N."/>
            <person name="Kim C.J."/>
            <person name="Hozzein W.N."/>
            <person name="Xiao M."/>
            <person name="Huang H.Q."/>
            <person name="Li W.J."/>
        </authorList>
    </citation>
    <scope>NUCLEOTIDE SEQUENCE [LARGE SCALE GENOMIC DNA]</scope>
    <source>
        <strain evidence="2 3">YIM T102</strain>
    </source>
</reference>
<gene>
    <name evidence="2" type="ORF">JE024_29725</name>
</gene>
<name>A0ABS2UZU0_9ACTN</name>
<feature type="region of interest" description="Disordered" evidence="1">
    <location>
        <begin position="28"/>
        <end position="108"/>
    </location>
</feature>
<dbReference type="EMBL" id="JAFEJA010000002">
    <property type="protein sequence ID" value="MBM9622843.1"/>
    <property type="molecule type" value="Genomic_DNA"/>
</dbReference>
<evidence type="ECO:0000256" key="1">
    <source>
        <dbReference type="SAM" id="MobiDB-lite"/>
    </source>
</evidence>
<dbReference type="Proteomes" id="UP000664109">
    <property type="component" value="Unassembled WGS sequence"/>
</dbReference>
<protein>
    <submittedName>
        <fullName evidence="2">Uncharacterized protein</fullName>
    </submittedName>
</protein>
<organism evidence="2 3">
    <name type="scientific">Streptomyces zhihengii</name>
    <dbReference type="NCBI Taxonomy" id="1818004"/>
    <lineage>
        <taxon>Bacteria</taxon>
        <taxon>Bacillati</taxon>
        <taxon>Actinomycetota</taxon>
        <taxon>Actinomycetes</taxon>
        <taxon>Kitasatosporales</taxon>
        <taxon>Streptomycetaceae</taxon>
        <taxon>Streptomyces</taxon>
    </lineage>
</organism>
<keyword evidence="3" id="KW-1185">Reference proteome</keyword>
<dbReference type="PROSITE" id="PS51257">
    <property type="entry name" value="PROKAR_LIPOPROTEIN"/>
    <property type="match status" value="1"/>
</dbReference>
<feature type="compositionally biased region" description="Gly residues" evidence="1">
    <location>
        <begin position="72"/>
        <end position="98"/>
    </location>
</feature>
<dbReference type="RefSeq" id="WP_205377046.1">
    <property type="nucleotide sequence ID" value="NZ_JAFEJA010000002.1"/>
</dbReference>
<evidence type="ECO:0000313" key="3">
    <source>
        <dbReference type="Proteomes" id="UP000664109"/>
    </source>
</evidence>
<evidence type="ECO:0000313" key="2">
    <source>
        <dbReference type="EMBL" id="MBM9622843.1"/>
    </source>
</evidence>
<feature type="compositionally biased region" description="Low complexity" evidence="1">
    <location>
        <begin position="43"/>
        <end position="54"/>
    </location>
</feature>
<comment type="caution">
    <text evidence="2">The sequence shown here is derived from an EMBL/GenBank/DDBJ whole genome shotgun (WGS) entry which is preliminary data.</text>
</comment>
<accession>A0ABS2UZU0</accession>
<sequence length="275" mass="27948">MRSRRRGVWVCLVWLLVPVLLVGCGRRAGHDPSSDPGSGGSADRGSSARPSDGPGDAGDGPGPGDVPLPGIEVGGSDGGGSDGGGETGGGETGGGGDGAEQPPPEPADATEAAFRAVVQGTCLPVHRDGAEWNVPVPPSAVSCRSERAGLFQVTRTGDAAVSCPSGTGRDTWSHRSAVSGETTTLCLNRVWVRNYCVLAEQSGDTVTSIGASTAAGCDDTRVPVPYNQVMVVDAVYRAPAGATADHCRTGSGDNRRYWSLIADDGATLVCFRARS</sequence>
<proteinExistence type="predicted"/>